<feature type="transmembrane region" description="Helical" evidence="9">
    <location>
        <begin position="244"/>
        <end position="263"/>
    </location>
</feature>
<evidence type="ECO:0000256" key="5">
    <source>
        <dbReference type="ARBA" id="ARBA00022837"/>
    </source>
</evidence>
<feature type="domain" description="EF-hand" evidence="10">
    <location>
        <begin position="41"/>
        <end position="76"/>
    </location>
</feature>
<dbReference type="PROSITE" id="PS00018">
    <property type="entry name" value="EF_HAND_1"/>
    <property type="match status" value="1"/>
</dbReference>
<dbReference type="InterPro" id="IPR018247">
    <property type="entry name" value="EF_Hand_1_Ca_BS"/>
</dbReference>
<dbReference type="InterPro" id="IPR004837">
    <property type="entry name" value="NaCa_Exmemb"/>
</dbReference>
<dbReference type="PANTHER" id="PTHR10846">
    <property type="entry name" value="SODIUM/POTASSIUM/CALCIUM EXCHANGER"/>
    <property type="match status" value="1"/>
</dbReference>
<feature type="transmembrane region" description="Helical" evidence="9">
    <location>
        <begin position="176"/>
        <end position="199"/>
    </location>
</feature>
<dbReference type="PROSITE" id="PS50222">
    <property type="entry name" value="EF_HAND_2"/>
    <property type="match status" value="1"/>
</dbReference>
<dbReference type="CDD" id="cd00051">
    <property type="entry name" value="EFh"/>
    <property type="match status" value="1"/>
</dbReference>
<dbReference type="SUPFAM" id="SSF47473">
    <property type="entry name" value="EF-hand"/>
    <property type="match status" value="1"/>
</dbReference>
<evidence type="ECO:0000256" key="1">
    <source>
        <dbReference type="ARBA" id="ARBA00004141"/>
    </source>
</evidence>
<feature type="region of interest" description="Disordered" evidence="8">
    <location>
        <begin position="77"/>
        <end position="98"/>
    </location>
</feature>
<keyword evidence="6 9" id="KW-1133">Transmembrane helix</keyword>
<comment type="similarity">
    <text evidence="2">Belongs to the Ca(2+):cation antiporter (CaCA) (TC 2.A.19) family. SLC24A subfamily.</text>
</comment>
<keyword evidence="4 9" id="KW-0812">Transmembrane</keyword>
<dbReference type="Pfam" id="PF13202">
    <property type="entry name" value="EF-hand_5"/>
    <property type="match status" value="2"/>
</dbReference>
<evidence type="ECO:0000256" key="8">
    <source>
        <dbReference type="SAM" id="MobiDB-lite"/>
    </source>
</evidence>
<dbReference type="Proteomes" id="UP001189429">
    <property type="component" value="Unassembled WGS sequence"/>
</dbReference>
<gene>
    <name evidence="11" type="ORF">PCOR1329_LOCUS35304</name>
</gene>
<name>A0ABN9T3V9_9DINO</name>
<dbReference type="Gene3D" id="1.10.238.10">
    <property type="entry name" value="EF-hand"/>
    <property type="match status" value="1"/>
</dbReference>
<protein>
    <recommendedName>
        <fullName evidence="10">EF-hand domain-containing protein</fullName>
    </recommendedName>
</protein>
<reference evidence="11" key="1">
    <citation type="submission" date="2023-10" db="EMBL/GenBank/DDBJ databases">
        <authorList>
            <person name="Chen Y."/>
            <person name="Shah S."/>
            <person name="Dougan E. K."/>
            <person name="Thang M."/>
            <person name="Chan C."/>
        </authorList>
    </citation>
    <scope>NUCLEOTIDE SEQUENCE [LARGE SCALE GENOMIC DNA]</scope>
</reference>
<dbReference type="InterPro" id="IPR002048">
    <property type="entry name" value="EF_hand_dom"/>
</dbReference>
<keyword evidence="3" id="KW-0050">Antiport</keyword>
<keyword evidence="12" id="KW-1185">Reference proteome</keyword>
<dbReference type="Gene3D" id="1.20.1420.30">
    <property type="entry name" value="NCX, central ion-binding region"/>
    <property type="match status" value="1"/>
</dbReference>
<dbReference type="Pfam" id="PF01699">
    <property type="entry name" value="Na_Ca_ex"/>
    <property type="match status" value="1"/>
</dbReference>
<evidence type="ECO:0000313" key="12">
    <source>
        <dbReference type="Proteomes" id="UP001189429"/>
    </source>
</evidence>
<accession>A0ABN9T3V9</accession>
<dbReference type="InterPro" id="IPR004481">
    <property type="entry name" value="K/Na/Ca-exchanger"/>
</dbReference>
<evidence type="ECO:0000313" key="11">
    <source>
        <dbReference type="EMBL" id="CAK0839677.1"/>
    </source>
</evidence>
<evidence type="ECO:0000259" key="10">
    <source>
        <dbReference type="PROSITE" id="PS50222"/>
    </source>
</evidence>
<feature type="transmembrane region" description="Helical" evidence="9">
    <location>
        <begin position="275"/>
        <end position="296"/>
    </location>
</feature>
<dbReference type="InterPro" id="IPR011992">
    <property type="entry name" value="EF-hand-dom_pair"/>
</dbReference>
<comment type="caution">
    <text evidence="11">The sequence shown here is derived from an EMBL/GenBank/DDBJ whole genome shotgun (WGS) entry which is preliminary data.</text>
</comment>
<keyword evidence="3" id="KW-0813">Transport</keyword>
<evidence type="ECO:0000256" key="7">
    <source>
        <dbReference type="ARBA" id="ARBA00023136"/>
    </source>
</evidence>
<keyword evidence="5" id="KW-0106">Calcium</keyword>
<dbReference type="InterPro" id="IPR044880">
    <property type="entry name" value="NCX_ion-bd_dom_sf"/>
</dbReference>
<evidence type="ECO:0000256" key="4">
    <source>
        <dbReference type="ARBA" id="ARBA00022692"/>
    </source>
</evidence>
<dbReference type="EMBL" id="CAUYUJ010014314">
    <property type="protein sequence ID" value="CAK0839677.1"/>
    <property type="molecule type" value="Genomic_DNA"/>
</dbReference>
<proteinExistence type="inferred from homology"/>
<feature type="transmembrane region" description="Helical" evidence="9">
    <location>
        <begin position="143"/>
        <end position="160"/>
    </location>
</feature>
<comment type="subcellular location">
    <subcellularLocation>
        <location evidence="1">Membrane</location>
        <topology evidence="1">Multi-pass membrane protein</topology>
    </subcellularLocation>
</comment>
<organism evidence="11 12">
    <name type="scientific">Prorocentrum cordatum</name>
    <dbReference type="NCBI Taxonomy" id="2364126"/>
    <lineage>
        <taxon>Eukaryota</taxon>
        <taxon>Sar</taxon>
        <taxon>Alveolata</taxon>
        <taxon>Dinophyceae</taxon>
        <taxon>Prorocentrales</taxon>
        <taxon>Prorocentraceae</taxon>
        <taxon>Prorocentrum</taxon>
    </lineage>
</organism>
<dbReference type="PANTHER" id="PTHR10846:SF72">
    <property type="entry name" value="SODIUM_POTASSIUM_CALCIUM EXCHANGER NCKX30C"/>
    <property type="match status" value="1"/>
</dbReference>
<evidence type="ECO:0000256" key="3">
    <source>
        <dbReference type="ARBA" id="ARBA00022449"/>
    </source>
</evidence>
<keyword evidence="7 9" id="KW-0472">Membrane</keyword>
<evidence type="ECO:0000256" key="9">
    <source>
        <dbReference type="SAM" id="Phobius"/>
    </source>
</evidence>
<evidence type="ECO:0000256" key="6">
    <source>
        <dbReference type="ARBA" id="ARBA00022989"/>
    </source>
</evidence>
<feature type="transmembrane region" description="Helical" evidence="9">
    <location>
        <begin position="211"/>
        <end position="232"/>
    </location>
</feature>
<evidence type="ECO:0000256" key="2">
    <source>
        <dbReference type="ARBA" id="ARBA00005364"/>
    </source>
</evidence>
<sequence length="298" mass="32669">MAYNSKVEAYFKEKEEKKIDSTDFAKLDTDGDGLITKEEAQKDSQLAQEFDSLDKDKDGRLNIEEIRQHFRTRRQKRLQAQQSLGDEPDDGPTPLFPDAGAGGRQWAYAIIALPINLFLRIIPDVRTKNEKGEPGCQKSLYPITFILSICAVALFSWLMVECSEVVADWTGGDPRVLAITILAGGTSVPDLLTSVIVTVQGHGDMAISSSIGSNIFDVTVGAPVPWLLYSWYHGGAPVSVNSEPGTMAVWIGSLVCMLVAVILSIKCNGWVLNKALGFIMLVLYCVFLAVACYMVVQE</sequence>